<dbReference type="SUPFAM" id="SSF81891">
    <property type="entry name" value="Poly A polymerase C-terminal region-like"/>
    <property type="match status" value="1"/>
</dbReference>
<dbReference type="Pfam" id="PF13735">
    <property type="entry name" value="tRNA_NucTran2_2"/>
    <property type="match status" value="1"/>
</dbReference>
<evidence type="ECO:0000256" key="1">
    <source>
        <dbReference type="ARBA" id="ARBA00001946"/>
    </source>
</evidence>
<comment type="similarity">
    <text evidence="11">Belongs to the tRNA nucleotidyltransferase/poly(A) polymerase family. Bacterial CCA-adding enzyme type 3 subfamily.</text>
</comment>
<feature type="domain" description="Poly A polymerase head" evidence="12">
    <location>
        <begin position="27"/>
        <end position="146"/>
    </location>
</feature>
<dbReference type="Proteomes" id="UP000199708">
    <property type="component" value="Unassembled WGS sequence"/>
</dbReference>
<evidence type="ECO:0000256" key="2">
    <source>
        <dbReference type="ARBA" id="ARBA00022679"/>
    </source>
</evidence>
<organism evidence="15 16">
    <name type="scientific">Facklamia miroungae</name>
    <dbReference type="NCBI Taxonomy" id="120956"/>
    <lineage>
        <taxon>Bacteria</taxon>
        <taxon>Bacillati</taxon>
        <taxon>Bacillota</taxon>
        <taxon>Bacilli</taxon>
        <taxon>Lactobacillales</taxon>
        <taxon>Aerococcaceae</taxon>
        <taxon>Facklamia</taxon>
    </lineage>
</organism>
<dbReference type="OrthoDB" id="9805698at2"/>
<comment type="miscellaneous">
    <text evidence="11">A single active site specifically recognizes both ATP and CTP and is responsible for their addition.</text>
</comment>
<dbReference type="GO" id="GO:0004810">
    <property type="term" value="F:CCA tRNA nucleotidyltransferase activity"/>
    <property type="evidence" value="ECO:0007669"/>
    <property type="project" value="UniProtKB-UniRule"/>
</dbReference>
<evidence type="ECO:0000313" key="16">
    <source>
        <dbReference type="Proteomes" id="UP000199708"/>
    </source>
</evidence>
<keyword evidence="4 11" id="KW-0548">Nucleotidyltransferase</keyword>
<comment type="catalytic activity">
    <reaction evidence="11">
        <text>a tRNA precursor + 2 CTP + ATP = a tRNA with a 3' CCA end + 3 diphosphate</text>
        <dbReference type="Rhea" id="RHEA:14433"/>
        <dbReference type="Rhea" id="RHEA-COMP:10465"/>
        <dbReference type="Rhea" id="RHEA-COMP:10468"/>
        <dbReference type="ChEBI" id="CHEBI:30616"/>
        <dbReference type="ChEBI" id="CHEBI:33019"/>
        <dbReference type="ChEBI" id="CHEBI:37563"/>
        <dbReference type="ChEBI" id="CHEBI:74896"/>
        <dbReference type="ChEBI" id="CHEBI:83071"/>
        <dbReference type="EC" id="2.7.7.72"/>
    </reaction>
</comment>
<feature type="binding site" evidence="11">
    <location>
        <position position="32"/>
    </location>
    <ligand>
        <name>ATP</name>
        <dbReference type="ChEBI" id="CHEBI:30616"/>
    </ligand>
</feature>
<evidence type="ECO:0000313" key="15">
    <source>
        <dbReference type="EMBL" id="SDF86800.1"/>
    </source>
</evidence>
<evidence type="ECO:0000256" key="6">
    <source>
        <dbReference type="ARBA" id="ARBA00022741"/>
    </source>
</evidence>
<feature type="binding site" evidence="11">
    <location>
        <position position="116"/>
    </location>
    <ligand>
        <name>CTP</name>
        <dbReference type="ChEBI" id="CHEBI:37563"/>
    </ligand>
</feature>
<dbReference type="NCBIfam" id="NF009814">
    <property type="entry name" value="PRK13299.1"/>
    <property type="match status" value="1"/>
</dbReference>
<keyword evidence="2 11" id="KW-0808">Transferase</keyword>
<dbReference type="Gene3D" id="1.10.3090.10">
    <property type="entry name" value="cca-adding enzyme, domain 2"/>
    <property type="match status" value="1"/>
</dbReference>
<feature type="binding site" evidence="11">
    <location>
        <position position="116"/>
    </location>
    <ligand>
        <name>ATP</name>
        <dbReference type="ChEBI" id="CHEBI:30616"/>
    </ligand>
</feature>
<comment type="function">
    <text evidence="11">Catalyzes the addition and repair of the essential 3'-terminal CCA sequence in tRNAs without using a nucleic acid template. Adds these three nucleotides in the order of C, C, and A to the tRNA nucleotide-73, using CTP and ATP as substrates and producing inorganic pyrophosphate. tRNA 3'-terminal CCA addition is required both for tRNA processing and repair. Also involved in tRNA surveillance by mediating tandem CCA addition to generate a CCACCA at the 3' terminus of unstable tRNAs. While stable tRNAs receive only 3'-terminal CCA, unstable tRNAs are marked with CCACCA and rapidly degraded.</text>
</comment>
<feature type="binding site" evidence="11">
    <location>
        <position position="162"/>
    </location>
    <ligand>
        <name>CTP</name>
        <dbReference type="ChEBI" id="CHEBI:37563"/>
    </ligand>
</feature>
<feature type="binding site" evidence="11">
    <location>
        <position position="35"/>
    </location>
    <ligand>
        <name>ATP</name>
        <dbReference type="ChEBI" id="CHEBI:30616"/>
    </ligand>
</feature>
<dbReference type="SUPFAM" id="SSF81301">
    <property type="entry name" value="Nucleotidyltransferase"/>
    <property type="match status" value="1"/>
</dbReference>
<protein>
    <recommendedName>
        <fullName evidence="11">CCA-adding enzyme</fullName>
        <ecNumber evidence="11">2.7.7.72</ecNumber>
    </recommendedName>
    <alternativeName>
        <fullName evidence="11">CCA tRNA nucleotidyltransferase</fullName>
    </alternativeName>
    <alternativeName>
        <fullName evidence="11">tRNA CCA-pyrophosphorylase</fullName>
    </alternativeName>
    <alternativeName>
        <fullName evidence="11">tRNA adenylyl-/cytidylyl- transferase</fullName>
    </alternativeName>
    <alternativeName>
        <fullName evidence="11">tRNA nucleotidyltransferase</fullName>
    </alternativeName>
    <alternativeName>
        <fullName evidence="11">tRNA-NT</fullName>
    </alternativeName>
</protein>
<feature type="binding site" evidence="11">
    <location>
        <position position="162"/>
    </location>
    <ligand>
        <name>ATP</name>
        <dbReference type="ChEBI" id="CHEBI:30616"/>
    </ligand>
</feature>
<dbReference type="AlphaFoldDB" id="A0A1G7PN40"/>
<dbReference type="HAMAP" id="MF_01263">
    <property type="entry name" value="CCA_bact_type3"/>
    <property type="match status" value="1"/>
</dbReference>
<dbReference type="STRING" id="120956.SAMN05421791_101291"/>
<dbReference type="GO" id="GO:0160016">
    <property type="term" value="F:CCACCA tRNA nucleotidyltransferase activity"/>
    <property type="evidence" value="ECO:0007669"/>
    <property type="project" value="RHEA"/>
</dbReference>
<dbReference type="InterPro" id="IPR002646">
    <property type="entry name" value="PolA_pol_head_dom"/>
</dbReference>
<feature type="domain" description="CCA-adding enzyme C-terminal" evidence="14">
    <location>
        <begin position="259"/>
        <end position="401"/>
    </location>
</feature>
<feature type="binding site" evidence="11">
    <location>
        <position position="159"/>
    </location>
    <ligand>
        <name>ATP</name>
        <dbReference type="ChEBI" id="CHEBI:30616"/>
    </ligand>
</feature>
<comment type="catalytic activity">
    <reaction evidence="11">
        <text>a tRNA with a 3' CCA end + 2 CTP + ATP = a tRNA with a 3' CCACCA end + 3 diphosphate</text>
        <dbReference type="Rhea" id="RHEA:76235"/>
        <dbReference type="Rhea" id="RHEA-COMP:10468"/>
        <dbReference type="Rhea" id="RHEA-COMP:18655"/>
        <dbReference type="ChEBI" id="CHEBI:30616"/>
        <dbReference type="ChEBI" id="CHEBI:33019"/>
        <dbReference type="ChEBI" id="CHEBI:37563"/>
        <dbReference type="ChEBI" id="CHEBI:83071"/>
        <dbReference type="ChEBI" id="CHEBI:195187"/>
    </reaction>
</comment>
<gene>
    <name evidence="11" type="primary">cca</name>
    <name evidence="15" type="ORF">SAMN05421791_101291</name>
</gene>
<keyword evidence="7 11" id="KW-0692">RNA repair</keyword>
<dbReference type="EMBL" id="FNCK01000001">
    <property type="protein sequence ID" value="SDF86800.1"/>
    <property type="molecule type" value="Genomic_DNA"/>
</dbReference>
<dbReference type="RefSeq" id="WP_090288991.1">
    <property type="nucleotide sequence ID" value="NZ_FNCK01000001.1"/>
</dbReference>
<keyword evidence="5 11" id="KW-0479">Metal-binding</keyword>
<evidence type="ECO:0000259" key="14">
    <source>
        <dbReference type="Pfam" id="PF13735"/>
    </source>
</evidence>
<dbReference type="GO" id="GO:0001680">
    <property type="term" value="P:tRNA 3'-terminal CCA addition"/>
    <property type="evidence" value="ECO:0007669"/>
    <property type="project" value="UniProtKB-UniRule"/>
</dbReference>
<accession>A0A1G7PN40</accession>
<keyword evidence="6 11" id="KW-0547">Nucleotide-binding</keyword>
<dbReference type="EC" id="2.7.7.72" evidence="11"/>
<dbReference type="GO" id="GO:0000049">
    <property type="term" value="F:tRNA binding"/>
    <property type="evidence" value="ECO:0007669"/>
    <property type="project" value="UniProtKB-UniRule"/>
</dbReference>
<feature type="binding site" evidence="11">
    <location>
        <position position="32"/>
    </location>
    <ligand>
        <name>CTP</name>
        <dbReference type="ChEBI" id="CHEBI:37563"/>
    </ligand>
</feature>
<evidence type="ECO:0000256" key="10">
    <source>
        <dbReference type="ARBA" id="ARBA00022884"/>
    </source>
</evidence>
<dbReference type="CDD" id="cd05398">
    <property type="entry name" value="NT_ClassII-CCAase"/>
    <property type="match status" value="1"/>
</dbReference>
<evidence type="ECO:0000256" key="7">
    <source>
        <dbReference type="ARBA" id="ARBA00022800"/>
    </source>
</evidence>
<evidence type="ECO:0000256" key="11">
    <source>
        <dbReference type="HAMAP-Rule" id="MF_01263"/>
    </source>
</evidence>
<keyword evidence="16" id="KW-1185">Reference proteome</keyword>
<proteinExistence type="inferred from homology"/>
<dbReference type="InterPro" id="IPR050264">
    <property type="entry name" value="Bact_CCA-adding_enz_type3_sf"/>
</dbReference>
<dbReference type="Pfam" id="PF12627">
    <property type="entry name" value="PolyA_pol_RNAbd"/>
    <property type="match status" value="1"/>
</dbReference>
<dbReference type="PANTHER" id="PTHR46173">
    <property type="entry name" value="CCA TRNA NUCLEOTIDYLTRANSFERASE 1, MITOCHONDRIAL"/>
    <property type="match status" value="1"/>
</dbReference>
<dbReference type="Gene3D" id="3.30.460.10">
    <property type="entry name" value="Beta Polymerase, domain 2"/>
    <property type="match status" value="1"/>
</dbReference>
<dbReference type="GO" id="GO:0005524">
    <property type="term" value="F:ATP binding"/>
    <property type="evidence" value="ECO:0007669"/>
    <property type="project" value="UniProtKB-UniRule"/>
</dbReference>
<feature type="binding site" evidence="11">
    <location>
        <position position="168"/>
    </location>
    <ligand>
        <name>ATP</name>
        <dbReference type="ChEBI" id="CHEBI:30616"/>
    </ligand>
</feature>
<keyword evidence="9 11" id="KW-0460">Magnesium</keyword>
<keyword evidence="8 11" id="KW-0067">ATP-binding</keyword>
<comment type="subunit">
    <text evidence="11">Homodimer.</text>
</comment>
<dbReference type="Gene3D" id="1.10.246.80">
    <property type="match status" value="1"/>
</dbReference>
<evidence type="ECO:0000256" key="3">
    <source>
        <dbReference type="ARBA" id="ARBA00022694"/>
    </source>
</evidence>
<name>A0A1G7PN40_9LACT</name>
<evidence type="ECO:0000256" key="9">
    <source>
        <dbReference type="ARBA" id="ARBA00022842"/>
    </source>
</evidence>
<feature type="domain" description="tRNA nucleotidyltransferase/poly(A) polymerase RNA and SrmB- binding" evidence="13">
    <location>
        <begin position="174"/>
        <end position="232"/>
    </location>
</feature>
<keyword evidence="10 11" id="KW-0694">RNA-binding</keyword>
<keyword evidence="3 11" id="KW-0819">tRNA processing</keyword>
<dbReference type="Pfam" id="PF01743">
    <property type="entry name" value="PolyA_pol"/>
    <property type="match status" value="1"/>
</dbReference>
<dbReference type="InterPro" id="IPR043519">
    <property type="entry name" value="NT_sf"/>
</dbReference>
<feature type="binding site" evidence="11">
    <location>
        <position position="165"/>
    </location>
    <ligand>
        <name>CTP</name>
        <dbReference type="ChEBI" id="CHEBI:37563"/>
    </ligand>
</feature>
<feature type="binding site" evidence="11">
    <location>
        <position position="47"/>
    </location>
    <ligand>
        <name>Mg(2+)</name>
        <dbReference type="ChEBI" id="CHEBI:18420"/>
    </ligand>
</feature>
<evidence type="ECO:0000259" key="13">
    <source>
        <dbReference type="Pfam" id="PF12627"/>
    </source>
</evidence>
<dbReference type="InterPro" id="IPR023068">
    <property type="entry name" value="CCA-adding_enz_firmicutes"/>
</dbReference>
<feature type="binding site" evidence="11">
    <location>
        <position position="45"/>
    </location>
    <ligand>
        <name>Mg(2+)</name>
        <dbReference type="ChEBI" id="CHEBI:18420"/>
    </ligand>
</feature>
<feature type="binding site" evidence="11">
    <location>
        <position position="35"/>
    </location>
    <ligand>
        <name>CTP</name>
        <dbReference type="ChEBI" id="CHEBI:37563"/>
    </ligand>
</feature>
<dbReference type="InterPro" id="IPR032810">
    <property type="entry name" value="CCA-adding_enz_C"/>
</dbReference>
<reference evidence="15 16" key="1">
    <citation type="submission" date="2016-10" db="EMBL/GenBank/DDBJ databases">
        <authorList>
            <person name="de Groot N.N."/>
        </authorList>
    </citation>
    <scope>NUCLEOTIDE SEQUENCE [LARGE SCALE GENOMIC DNA]</scope>
    <source>
        <strain evidence="15 16">ATCC BAA-466</strain>
    </source>
</reference>
<sequence length="405" mass="46684">MQINLQEPLFQAAIPVLKQIESHGYEAYFVGGSIRDMLLGKVIGDIDIATSAFPAEIQTIFPKHFDVGIEHGTIVVLYQGNSYEITTFRTESTYSDYRRPDQVEFVRNLELDTLRRDFTINAMAVDARGNLYDYHGGFQDLQNKLLKAVGKPLERFQEDALRIMRGIRFASQLGFSLEDQTFSAMCQLAGNLSKISIERIRIELEKMMAGFYLGQTLKSFEQAKLAQTFPQAKTYDYLQGLVWLVERTPNHRGLSPCICWSLLLQGMKVTDSKKQIRLLKDWTLSNRLMNQVVDFLRLDDLLRQRKLDRESIYPFDQEVIDQMLNYLTINNELKFINQIHNLLANLPIRQRQDLAINGKQVMRILNMKKGGPIIGQLLDHVEGMVLRGEIENQTDQLSQWIAENK</sequence>
<evidence type="ECO:0000256" key="4">
    <source>
        <dbReference type="ARBA" id="ARBA00022695"/>
    </source>
</evidence>
<feature type="binding site" evidence="11">
    <location>
        <position position="168"/>
    </location>
    <ligand>
        <name>CTP</name>
        <dbReference type="ChEBI" id="CHEBI:37563"/>
    </ligand>
</feature>
<dbReference type="GO" id="GO:0000287">
    <property type="term" value="F:magnesium ion binding"/>
    <property type="evidence" value="ECO:0007669"/>
    <property type="project" value="UniProtKB-UniRule"/>
</dbReference>
<dbReference type="GO" id="GO:0042245">
    <property type="term" value="P:RNA repair"/>
    <property type="evidence" value="ECO:0007669"/>
    <property type="project" value="UniProtKB-KW"/>
</dbReference>
<evidence type="ECO:0000256" key="8">
    <source>
        <dbReference type="ARBA" id="ARBA00022840"/>
    </source>
</evidence>
<comment type="cofactor">
    <cofactor evidence="1 11">
        <name>Mg(2+)</name>
        <dbReference type="ChEBI" id="CHEBI:18420"/>
    </cofactor>
</comment>
<evidence type="ECO:0000259" key="12">
    <source>
        <dbReference type="Pfam" id="PF01743"/>
    </source>
</evidence>
<feature type="binding site" evidence="11">
    <location>
        <position position="159"/>
    </location>
    <ligand>
        <name>CTP</name>
        <dbReference type="ChEBI" id="CHEBI:37563"/>
    </ligand>
</feature>
<evidence type="ECO:0000256" key="5">
    <source>
        <dbReference type="ARBA" id="ARBA00022723"/>
    </source>
</evidence>
<dbReference type="PANTHER" id="PTHR46173:SF1">
    <property type="entry name" value="CCA TRNA NUCLEOTIDYLTRANSFERASE 1, MITOCHONDRIAL"/>
    <property type="match status" value="1"/>
</dbReference>
<feature type="binding site" evidence="11">
    <location>
        <position position="165"/>
    </location>
    <ligand>
        <name>ATP</name>
        <dbReference type="ChEBI" id="CHEBI:30616"/>
    </ligand>
</feature>
<dbReference type="InterPro" id="IPR032828">
    <property type="entry name" value="PolyA_RNA-bd"/>
</dbReference>